<dbReference type="Gene3D" id="2.30.42.10">
    <property type="match status" value="1"/>
</dbReference>
<feature type="signal peptide" evidence="1">
    <location>
        <begin position="1"/>
        <end position="35"/>
    </location>
</feature>
<comment type="caution">
    <text evidence="3">The sequence shown here is derived from an EMBL/GenBank/DDBJ whole genome shotgun (WGS) entry which is preliminary data.</text>
</comment>
<dbReference type="InterPro" id="IPR006626">
    <property type="entry name" value="PbH1"/>
</dbReference>
<evidence type="ECO:0000259" key="2">
    <source>
        <dbReference type="Pfam" id="PF13229"/>
    </source>
</evidence>
<evidence type="ECO:0000313" key="3">
    <source>
        <dbReference type="EMBL" id="MBC6471381.1"/>
    </source>
</evidence>
<dbReference type="SUPFAM" id="SSF50156">
    <property type="entry name" value="PDZ domain-like"/>
    <property type="match status" value="1"/>
</dbReference>
<protein>
    <submittedName>
        <fullName evidence="3">PDZ domain-containing protein</fullName>
    </submittedName>
</protein>
<keyword evidence="4" id="KW-1185">Reference proteome</keyword>
<accession>A0ABR7M2V4</accession>
<dbReference type="Gene3D" id="2.60.120.260">
    <property type="entry name" value="Galactose-binding domain-like"/>
    <property type="match status" value="1"/>
</dbReference>
<feature type="domain" description="Right handed beta helix" evidence="2">
    <location>
        <begin position="345"/>
        <end position="510"/>
    </location>
</feature>
<dbReference type="InterPro" id="IPR039448">
    <property type="entry name" value="Beta_helix"/>
</dbReference>
<dbReference type="InterPro" id="IPR036034">
    <property type="entry name" value="PDZ_sf"/>
</dbReference>
<evidence type="ECO:0000256" key="1">
    <source>
        <dbReference type="SAM" id="SignalP"/>
    </source>
</evidence>
<keyword evidence="1" id="KW-0732">Signal</keyword>
<dbReference type="RefSeq" id="WP_187248417.1">
    <property type="nucleotide sequence ID" value="NZ_BAAAOK010000039.1"/>
</dbReference>
<dbReference type="InterPro" id="IPR011050">
    <property type="entry name" value="Pectin_lyase_fold/virulence"/>
</dbReference>
<dbReference type="SMART" id="SM00710">
    <property type="entry name" value="PbH1"/>
    <property type="match status" value="5"/>
</dbReference>
<sequence length="1040" mass="112506">MSTASPRSRPRLIAILSVLTLAIAAAPLGAGPAVADAGPYVVSVSPHGSAMACKPTKPCSLTVARAKVRELLAEGIDRDIVVQLREGTYPLSETLALDARDSGSPEHPVRWVGTGSGARMIGGRQLSGSWHPTVADPTIMVTDVPAGVDFDELFVNDERQVMARYPNYDESAPRLEGTTTLSTLNTRSAGWQDPTTGFVRAMHCHDWGSVSFTITGRVDDELGLRFVGDNNRPQDCGDSALPLKRDAVLVENIREELDVAGEWYLDRTRNKLYLMPSAGVDLATATIETGELDQLISLTGTSPTGPIHDITLENLHFERTHRTLFNNTFEGLSRGDWSVVRKGAAYLKNARDITITKSTFEDLGGNGIFMDGYNERNHVTFSRFASNGATDVQVVGSPTAVRDYAGNYFTTPRITDLGSGPKTKDYPRDILIEGNDMRNNGRHEKQTSSVNISMALDVTVRGNSLSDSPRACLNFSDNTWGGHLIQDNDIFDCVRETGDNGSINSWGRSRFWRTGASSNRFASLAQDVTFQGNTGGELTTDQARALMHLDVVKPITIDHNRFWHDGDWAIDLDDGSSNFVITNNVLLRGGVKLRDGFERTMHNNLILDGSTFEQVSYMPGGDVIERNVTLGSRPYDNVLNDPARAAYTIGKNLFWNAGSPIDIRPSGTGVEKLSVDGRTINTNTSWYRAGMDRDSAVGDPRFTNPDPTDNYDFTLVEDSPALALGFRNIPMAGFGAPGGALPPEAVLPTGDDEPDPIELARRKVVEKLMGADVTNITTEAEQSSYAINDFKGLKFATVPAGSYAAEAGLLSGDLVRTINGEEVTEDRNTFWQAYNALPAGAPITLGVRRASTDVTVSMTKIATPEQLNNTSGVVYTNSGAGAREHWLWRDASRGGASSYLDDIDATQDIGDTWELSFNGTGLDIISQVNTDEGDVDLILDGEFYRTLSFYNSSRVYQKTVLSITGLEPGLHTITGIMKSGDYMIVDAFKTHPASAVTGTQASKVTLKRAPDTPARGLTGSMSSAAAGRGVVLRRTAVLAP</sequence>
<dbReference type="Gene3D" id="2.160.20.10">
    <property type="entry name" value="Single-stranded right-handed beta-helix, Pectin lyase-like"/>
    <property type="match status" value="2"/>
</dbReference>
<proteinExistence type="predicted"/>
<dbReference type="InterPro" id="IPR012334">
    <property type="entry name" value="Pectin_lyas_fold"/>
</dbReference>
<reference evidence="3 4" key="1">
    <citation type="submission" date="2020-06" db="EMBL/GenBank/DDBJ databases">
        <title>Actinomadura xiongansis sp. nov., isolated from soil of Baiyangdian.</title>
        <authorList>
            <person name="Zhang X."/>
        </authorList>
    </citation>
    <scope>NUCLEOTIDE SEQUENCE [LARGE SCALE GENOMIC DNA]</scope>
    <source>
        <strain evidence="3 4">HBUM206468</strain>
    </source>
</reference>
<feature type="chain" id="PRO_5046894776" evidence="1">
    <location>
        <begin position="36"/>
        <end position="1040"/>
    </location>
</feature>
<gene>
    <name evidence="3" type="ORF">HKK74_38755</name>
</gene>
<dbReference type="PANTHER" id="PTHR36453">
    <property type="entry name" value="SECRETED PROTEIN-RELATED"/>
    <property type="match status" value="1"/>
</dbReference>
<name>A0ABR7M2V4_9ACTN</name>
<dbReference type="PANTHER" id="PTHR36453:SF1">
    <property type="entry name" value="RIGHT HANDED BETA HELIX DOMAIN-CONTAINING PROTEIN"/>
    <property type="match status" value="1"/>
</dbReference>
<dbReference type="Pfam" id="PF13229">
    <property type="entry name" value="Beta_helix"/>
    <property type="match status" value="1"/>
</dbReference>
<dbReference type="Proteomes" id="UP000805614">
    <property type="component" value="Unassembled WGS sequence"/>
</dbReference>
<dbReference type="PROSITE" id="PS51318">
    <property type="entry name" value="TAT"/>
    <property type="match status" value="1"/>
</dbReference>
<dbReference type="EMBL" id="JABVEC010000076">
    <property type="protein sequence ID" value="MBC6471381.1"/>
    <property type="molecule type" value="Genomic_DNA"/>
</dbReference>
<dbReference type="InterPro" id="IPR006311">
    <property type="entry name" value="TAT_signal"/>
</dbReference>
<organism evidence="3 4">
    <name type="scientific">Actinomadura alba</name>
    <dbReference type="NCBI Taxonomy" id="406431"/>
    <lineage>
        <taxon>Bacteria</taxon>
        <taxon>Bacillati</taxon>
        <taxon>Actinomycetota</taxon>
        <taxon>Actinomycetes</taxon>
        <taxon>Streptosporangiales</taxon>
        <taxon>Thermomonosporaceae</taxon>
        <taxon>Actinomadura</taxon>
    </lineage>
</organism>
<evidence type="ECO:0000313" key="4">
    <source>
        <dbReference type="Proteomes" id="UP000805614"/>
    </source>
</evidence>
<dbReference type="SUPFAM" id="SSF51126">
    <property type="entry name" value="Pectin lyase-like"/>
    <property type="match status" value="2"/>
</dbReference>